<name>A0A6G1GUT2_9PEZI</name>
<dbReference type="EMBL" id="ML977167">
    <property type="protein sequence ID" value="KAF1984572.1"/>
    <property type="molecule type" value="Genomic_DNA"/>
</dbReference>
<evidence type="ECO:0000313" key="2">
    <source>
        <dbReference type="EMBL" id="KAF1984572.1"/>
    </source>
</evidence>
<feature type="region of interest" description="Disordered" evidence="1">
    <location>
        <begin position="1"/>
        <end position="37"/>
    </location>
</feature>
<reference evidence="2" key="1">
    <citation type="journal article" date="2020" name="Stud. Mycol.">
        <title>101 Dothideomycetes genomes: a test case for predicting lifestyles and emergence of pathogens.</title>
        <authorList>
            <person name="Haridas S."/>
            <person name="Albert R."/>
            <person name="Binder M."/>
            <person name="Bloem J."/>
            <person name="Labutti K."/>
            <person name="Salamov A."/>
            <person name="Andreopoulos B."/>
            <person name="Baker S."/>
            <person name="Barry K."/>
            <person name="Bills G."/>
            <person name="Bluhm B."/>
            <person name="Cannon C."/>
            <person name="Castanera R."/>
            <person name="Culley D."/>
            <person name="Daum C."/>
            <person name="Ezra D."/>
            <person name="Gonzalez J."/>
            <person name="Henrissat B."/>
            <person name="Kuo A."/>
            <person name="Liang C."/>
            <person name="Lipzen A."/>
            <person name="Lutzoni F."/>
            <person name="Magnuson J."/>
            <person name="Mondo S."/>
            <person name="Nolan M."/>
            <person name="Ohm R."/>
            <person name="Pangilinan J."/>
            <person name="Park H.-J."/>
            <person name="Ramirez L."/>
            <person name="Alfaro M."/>
            <person name="Sun H."/>
            <person name="Tritt A."/>
            <person name="Yoshinaga Y."/>
            <person name="Zwiers L.-H."/>
            <person name="Turgeon B."/>
            <person name="Goodwin S."/>
            <person name="Spatafora J."/>
            <person name="Crous P."/>
            <person name="Grigoriev I."/>
        </authorList>
    </citation>
    <scope>NUCLEOTIDE SEQUENCE</scope>
    <source>
        <strain evidence="2">CBS 113979</strain>
    </source>
</reference>
<protein>
    <submittedName>
        <fullName evidence="2">Uncharacterized protein</fullName>
    </submittedName>
</protein>
<evidence type="ECO:0000256" key="1">
    <source>
        <dbReference type="SAM" id="MobiDB-lite"/>
    </source>
</evidence>
<dbReference type="Proteomes" id="UP000800041">
    <property type="component" value="Unassembled WGS sequence"/>
</dbReference>
<dbReference type="AlphaFoldDB" id="A0A6G1GUT2"/>
<organism evidence="2 3">
    <name type="scientific">Aulographum hederae CBS 113979</name>
    <dbReference type="NCBI Taxonomy" id="1176131"/>
    <lineage>
        <taxon>Eukaryota</taxon>
        <taxon>Fungi</taxon>
        <taxon>Dikarya</taxon>
        <taxon>Ascomycota</taxon>
        <taxon>Pezizomycotina</taxon>
        <taxon>Dothideomycetes</taxon>
        <taxon>Pleosporomycetidae</taxon>
        <taxon>Aulographales</taxon>
        <taxon>Aulographaceae</taxon>
    </lineage>
</organism>
<accession>A0A6G1GUT2</accession>
<sequence length="236" mass="26114">MQWPGWPTTQRRHRAEVTISRPAGPAGSDKAGASGEPVDGGCGTCLWREHLWDLRWTWLVSRLWRRLAALRAWSPLGLLPRVISGRVCLMQCISAGQGLAAHTIPCLVGLWCCAFVGIPSSPPTVARPTAPVPRRAWSSFLFKAKSLSRRSLIVLVLIHRGSRHSFHFLCVRFIRLVFLNTSSFVTFYLASLWSTVLARSRSIVSVPSFGLHVFQLPTCPITITTLVDSPPVVVIP</sequence>
<gene>
    <name evidence="2" type="ORF">K402DRAFT_139049</name>
</gene>
<proteinExistence type="predicted"/>
<evidence type="ECO:0000313" key="3">
    <source>
        <dbReference type="Proteomes" id="UP000800041"/>
    </source>
</evidence>
<keyword evidence="3" id="KW-1185">Reference proteome</keyword>